<reference evidence="3" key="1">
    <citation type="submission" date="2020-01" db="EMBL/GenBank/DDBJ databases">
        <authorList>
            <person name="Yang Y."/>
            <person name="Kwon Y.M."/>
        </authorList>
    </citation>
    <scope>NUCLEOTIDE SEQUENCE</scope>
    <source>
        <strain evidence="3">PG104</strain>
        <plasmid evidence="3">unnamed1</plasmid>
    </source>
</reference>
<dbReference type="PANTHER" id="PTHR30388">
    <property type="entry name" value="ALDEHYDE OXIDOREDUCTASE MOLYBDENUM COFACTOR ASSEMBLY PROTEIN"/>
    <property type="match status" value="1"/>
</dbReference>
<feature type="domain" description="XdhC- CoxI" evidence="1">
    <location>
        <begin position="25"/>
        <end position="89"/>
    </location>
</feature>
<gene>
    <name evidence="3" type="ORF">GR316_11875</name>
</gene>
<geneLocation type="plasmid" evidence="3 4">
    <name>unnamed1</name>
</geneLocation>
<dbReference type="KEGG" id="fap:GR316_11875"/>
<dbReference type="Pfam" id="PF13478">
    <property type="entry name" value="XdhC_C"/>
    <property type="match status" value="1"/>
</dbReference>
<dbReference type="EMBL" id="CP047290">
    <property type="protein sequence ID" value="QUS37082.1"/>
    <property type="molecule type" value="Genomic_DNA"/>
</dbReference>
<accession>A0A8J8MUR1</accession>
<protein>
    <submittedName>
        <fullName evidence="3">XdhC family protein</fullName>
    </submittedName>
</protein>
<dbReference type="Gene3D" id="3.40.50.720">
    <property type="entry name" value="NAD(P)-binding Rossmann-like Domain"/>
    <property type="match status" value="1"/>
</dbReference>
<keyword evidence="3" id="KW-0614">Plasmid</keyword>
<dbReference type="InterPro" id="IPR003777">
    <property type="entry name" value="XdhC_CoxI"/>
</dbReference>
<evidence type="ECO:0000313" key="4">
    <source>
        <dbReference type="Proteomes" id="UP000679284"/>
    </source>
</evidence>
<dbReference type="InterPro" id="IPR027051">
    <property type="entry name" value="XdhC_Rossmann_dom"/>
</dbReference>
<keyword evidence="4" id="KW-1185">Reference proteome</keyword>
<proteinExistence type="predicted"/>
<dbReference type="Proteomes" id="UP000679284">
    <property type="component" value="Plasmid unnamed1"/>
</dbReference>
<evidence type="ECO:0000313" key="3">
    <source>
        <dbReference type="EMBL" id="QUS37082.1"/>
    </source>
</evidence>
<dbReference type="Pfam" id="PF02625">
    <property type="entry name" value="XdhC_CoxI"/>
    <property type="match status" value="1"/>
</dbReference>
<evidence type="ECO:0000259" key="2">
    <source>
        <dbReference type="Pfam" id="PF13478"/>
    </source>
</evidence>
<dbReference type="InterPro" id="IPR052698">
    <property type="entry name" value="MoCofactor_Util/Proc"/>
</dbReference>
<organism evidence="3 4">
    <name type="scientific">Falsirhodobacter algicola</name>
    <dbReference type="NCBI Taxonomy" id="2692330"/>
    <lineage>
        <taxon>Bacteria</taxon>
        <taxon>Pseudomonadati</taxon>
        <taxon>Pseudomonadota</taxon>
        <taxon>Alphaproteobacteria</taxon>
        <taxon>Rhodobacterales</taxon>
        <taxon>Paracoccaceae</taxon>
        <taxon>Falsirhodobacter</taxon>
    </lineage>
</organism>
<dbReference type="AlphaFoldDB" id="A0A8J8MUR1"/>
<name>A0A8J8MUR1_9RHOB</name>
<dbReference type="RefSeq" id="WP_211785226.1">
    <property type="nucleotide sequence ID" value="NZ_CP047290.1"/>
</dbReference>
<dbReference type="PANTHER" id="PTHR30388:SF4">
    <property type="entry name" value="MOLYBDENUM COFACTOR INSERTION CHAPERONE PAOD"/>
    <property type="match status" value="1"/>
</dbReference>
<evidence type="ECO:0000259" key="1">
    <source>
        <dbReference type="Pfam" id="PF02625"/>
    </source>
</evidence>
<sequence>MNTQAIPLPRAAAHPAAADALAFAAEAPERSVLAVITGTEGPSYRPPGAMMAFRGGQQAGSLSSGCVEADLALHAERALRDGPLRIRYGRGSPFLDIQLPCGGGLEIALIPRPDPALLAAVQADRRARRPTALQIGADLSLRADDPGQADGFRVDLPPEPRFAIFGKGPEAAVFAGLVHGAGYPHILLSPEEDTLAEARAAGCTVRALPRPALPDDLKIDARTAVVLFFHDHDWEPPVLMGALASPAFYIGAQGSQRARDARLAALRAEGADPASLARLRGPIGLIPSTREPRVLAVSVLAEILAAAA</sequence>
<feature type="domain" description="XdhC Rossmann" evidence="2">
    <location>
        <begin position="163"/>
        <end position="303"/>
    </location>
</feature>